<comment type="caution">
    <text evidence="2">The sequence shown here is derived from an EMBL/GenBank/DDBJ whole genome shotgun (WGS) entry which is preliminary data.</text>
</comment>
<accession>A0ABN2HEF8</accession>
<dbReference type="RefSeq" id="WP_344311701.1">
    <property type="nucleotide sequence ID" value="NZ_BAAANY010000014.1"/>
</dbReference>
<dbReference type="PROSITE" id="PS51464">
    <property type="entry name" value="SIS"/>
    <property type="match status" value="1"/>
</dbReference>
<dbReference type="CDD" id="cd05013">
    <property type="entry name" value="SIS_RpiR"/>
    <property type="match status" value="1"/>
</dbReference>
<dbReference type="InterPro" id="IPR001347">
    <property type="entry name" value="SIS_dom"/>
</dbReference>
<reference evidence="2 3" key="1">
    <citation type="journal article" date="2019" name="Int. J. Syst. Evol. Microbiol.">
        <title>The Global Catalogue of Microorganisms (GCM) 10K type strain sequencing project: providing services to taxonomists for standard genome sequencing and annotation.</title>
        <authorList>
            <consortium name="The Broad Institute Genomics Platform"/>
            <consortium name="The Broad Institute Genome Sequencing Center for Infectious Disease"/>
            <person name="Wu L."/>
            <person name="Ma J."/>
        </authorList>
    </citation>
    <scope>NUCLEOTIDE SEQUENCE [LARGE SCALE GENOMIC DNA]</scope>
    <source>
        <strain evidence="2 3">JCM 14718</strain>
    </source>
</reference>
<dbReference type="EMBL" id="BAAANY010000014">
    <property type="protein sequence ID" value="GAA1686187.1"/>
    <property type="molecule type" value="Genomic_DNA"/>
</dbReference>
<dbReference type="InterPro" id="IPR035472">
    <property type="entry name" value="RpiR-like_SIS"/>
</dbReference>
<keyword evidence="2" id="KW-0413">Isomerase</keyword>
<dbReference type="Pfam" id="PF13580">
    <property type="entry name" value="SIS_2"/>
    <property type="match status" value="1"/>
</dbReference>
<organism evidence="2 3">
    <name type="scientific">Fodinicola feengrottensis</name>
    <dbReference type="NCBI Taxonomy" id="435914"/>
    <lineage>
        <taxon>Bacteria</taxon>
        <taxon>Bacillati</taxon>
        <taxon>Actinomycetota</taxon>
        <taxon>Actinomycetes</taxon>
        <taxon>Mycobacteriales</taxon>
        <taxon>Fodinicola</taxon>
    </lineage>
</organism>
<dbReference type="PANTHER" id="PTHR30390:SF7">
    <property type="entry name" value="PHOSPHOHEPTOSE ISOMERASE"/>
    <property type="match status" value="1"/>
</dbReference>
<dbReference type="Proteomes" id="UP001500618">
    <property type="component" value="Unassembled WGS sequence"/>
</dbReference>
<name>A0ABN2HEF8_9ACTN</name>
<dbReference type="Gene3D" id="3.40.50.10490">
    <property type="entry name" value="Glucose-6-phosphate isomerase like protein, domain 1"/>
    <property type="match status" value="1"/>
</dbReference>
<dbReference type="NCBIfam" id="NF002805">
    <property type="entry name" value="PRK02947.1"/>
    <property type="match status" value="1"/>
</dbReference>
<gene>
    <name evidence="2" type="ORF">GCM10009765_39480</name>
</gene>
<protein>
    <submittedName>
        <fullName evidence="2">Sugar isomerase domain-containing protein</fullName>
    </submittedName>
</protein>
<sequence length="255" mass="26154">MTEQPLGLNGRTFAEEAVRRIGELARTQAEAISAAADVVVAVSRADGVLHAFGTGHSEACAMEIAGRAGGLVGTNKVSLRDVVFIGGMDPTGVDPLLERDPATGRQLFGLVKTAPGDAFVVISNSGGNGSVVEFALAVKEAGLPLVAITSVAHSSAIQSRHPSGKRLFEIADIVIDNLAPYGDAILDLPGGGKACGISSVTSATAAQMVVAEALARLVADGGTPPVYLSANIPDADEHNQKLEDHYAGRIHRGPF</sequence>
<dbReference type="InterPro" id="IPR046348">
    <property type="entry name" value="SIS_dom_sf"/>
</dbReference>
<evidence type="ECO:0000313" key="3">
    <source>
        <dbReference type="Proteomes" id="UP001500618"/>
    </source>
</evidence>
<dbReference type="PANTHER" id="PTHR30390">
    <property type="entry name" value="SEDOHEPTULOSE 7-PHOSPHATE ISOMERASE / DNAA INITIATOR-ASSOCIATING FACTOR FOR REPLICATION INITIATION"/>
    <property type="match status" value="1"/>
</dbReference>
<evidence type="ECO:0000313" key="2">
    <source>
        <dbReference type="EMBL" id="GAA1686187.1"/>
    </source>
</evidence>
<dbReference type="GO" id="GO:0016853">
    <property type="term" value="F:isomerase activity"/>
    <property type="evidence" value="ECO:0007669"/>
    <property type="project" value="UniProtKB-KW"/>
</dbReference>
<evidence type="ECO:0000259" key="1">
    <source>
        <dbReference type="PROSITE" id="PS51464"/>
    </source>
</evidence>
<keyword evidence="3" id="KW-1185">Reference proteome</keyword>
<feature type="domain" description="SIS" evidence="1">
    <location>
        <begin position="38"/>
        <end position="224"/>
    </location>
</feature>
<proteinExistence type="predicted"/>
<dbReference type="SUPFAM" id="SSF53697">
    <property type="entry name" value="SIS domain"/>
    <property type="match status" value="1"/>
</dbReference>
<dbReference type="InterPro" id="IPR050099">
    <property type="entry name" value="SIS_GmhA/DiaA_subfam"/>
</dbReference>